<organism evidence="3 4">
    <name type="scientific">Monodelphis domestica</name>
    <name type="common">Gray short-tailed opossum</name>
    <dbReference type="NCBI Taxonomy" id="13616"/>
    <lineage>
        <taxon>Eukaryota</taxon>
        <taxon>Metazoa</taxon>
        <taxon>Chordata</taxon>
        <taxon>Craniata</taxon>
        <taxon>Vertebrata</taxon>
        <taxon>Euteleostomi</taxon>
        <taxon>Mammalia</taxon>
        <taxon>Metatheria</taxon>
        <taxon>Didelphimorphia</taxon>
        <taxon>Didelphidae</taxon>
        <taxon>Monodelphis</taxon>
    </lineage>
</organism>
<evidence type="ECO:0000313" key="3">
    <source>
        <dbReference type="Ensembl" id="ENSMODP00000005611.4"/>
    </source>
</evidence>
<accession>F6R5G9</accession>
<dbReference type="Proteomes" id="UP000002280">
    <property type="component" value="Chromosome 1"/>
</dbReference>
<feature type="compositionally biased region" description="Basic and acidic residues" evidence="2">
    <location>
        <begin position="328"/>
        <end position="343"/>
    </location>
</feature>
<keyword evidence="1" id="KW-0175">Coiled coil</keyword>
<dbReference type="InParanoid" id="F6R5G9"/>
<dbReference type="PANTHER" id="PTHR46657:SF1">
    <property type="entry name" value="CENTROSOMAL PROTEIN OF 128 KDA"/>
    <property type="match status" value="1"/>
</dbReference>
<reference evidence="3 4" key="1">
    <citation type="journal article" date="2007" name="Nature">
        <title>Genome of the marsupial Monodelphis domestica reveals innovation in non-coding sequences.</title>
        <authorList>
            <person name="Mikkelsen T.S."/>
            <person name="Wakefield M.J."/>
            <person name="Aken B."/>
            <person name="Amemiya C.T."/>
            <person name="Chang J.L."/>
            <person name="Duke S."/>
            <person name="Garber M."/>
            <person name="Gentles A.J."/>
            <person name="Goodstadt L."/>
            <person name="Heger A."/>
            <person name="Jurka J."/>
            <person name="Kamal M."/>
            <person name="Mauceli E."/>
            <person name="Searle S.M."/>
            <person name="Sharpe T."/>
            <person name="Baker M.L."/>
            <person name="Batzer M.A."/>
            <person name="Benos P.V."/>
            <person name="Belov K."/>
            <person name="Clamp M."/>
            <person name="Cook A."/>
            <person name="Cuff J."/>
            <person name="Das R."/>
            <person name="Davidow L."/>
            <person name="Deakin J.E."/>
            <person name="Fazzari M.J."/>
            <person name="Glass J.L."/>
            <person name="Grabherr M."/>
            <person name="Greally J.M."/>
            <person name="Gu W."/>
            <person name="Hore T.A."/>
            <person name="Huttley G.A."/>
            <person name="Kleber M."/>
            <person name="Jirtle R.L."/>
            <person name="Koina E."/>
            <person name="Lee J.T."/>
            <person name="Mahony S."/>
            <person name="Marra M.A."/>
            <person name="Miller R.D."/>
            <person name="Nicholls R.D."/>
            <person name="Oda M."/>
            <person name="Papenfuss A.T."/>
            <person name="Parra Z.E."/>
            <person name="Pollock D.D."/>
            <person name="Ray D.A."/>
            <person name="Schein J.E."/>
            <person name="Speed T.P."/>
            <person name="Thompson K."/>
            <person name="VandeBerg J.L."/>
            <person name="Wade C.M."/>
            <person name="Walker J.A."/>
            <person name="Waters P.D."/>
            <person name="Webber C."/>
            <person name="Weidman J.R."/>
            <person name="Xie X."/>
            <person name="Zody M.C."/>
            <person name="Baldwin J."/>
            <person name="Abdouelleil A."/>
            <person name="Abdulkadir J."/>
            <person name="Abebe A."/>
            <person name="Abera B."/>
            <person name="Abreu J."/>
            <person name="Acer S.C."/>
            <person name="Aftuck L."/>
            <person name="Alexander A."/>
            <person name="An P."/>
            <person name="Anderson E."/>
            <person name="Anderson S."/>
            <person name="Arachi H."/>
            <person name="Azer M."/>
            <person name="Bachantsang P."/>
            <person name="Barry A."/>
            <person name="Bayul T."/>
            <person name="Berlin A."/>
            <person name="Bessette D."/>
            <person name="Bloom T."/>
            <person name="Bloom T."/>
            <person name="Boguslavskiy L."/>
            <person name="Bonnet C."/>
            <person name="Boukhgalter B."/>
            <person name="Bourzgui I."/>
            <person name="Brown A."/>
            <person name="Cahill P."/>
            <person name="Channer S."/>
            <person name="Cheshatsang Y."/>
            <person name="Chuda L."/>
            <person name="Citroen M."/>
            <person name="Collymore A."/>
            <person name="Cooke P."/>
            <person name="Costello M."/>
            <person name="D'Aco K."/>
            <person name="Daza R."/>
            <person name="De Haan G."/>
            <person name="DeGray S."/>
            <person name="DeMaso C."/>
            <person name="Dhargay N."/>
            <person name="Dooley K."/>
            <person name="Dooley E."/>
            <person name="Doricent M."/>
            <person name="Dorje P."/>
            <person name="Dorjee K."/>
            <person name="Dupes A."/>
            <person name="Elong R."/>
            <person name="Falk J."/>
            <person name="Farina A."/>
            <person name="Faro S."/>
            <person name="Ferguson D."/>
            <person name="Fisher S."/>
            <person name="Foley C.D."/>
            <person name="Franke A."/>
            <person name="Friedrich D."/>
            <person name="Gadbois L."/>
            <person name="Gearin G."/>
            <person name="Gearin C.R."/>
            <person name="Giannoukos G."/>
            <person name="Goode T."/>
            <person name="Graham J."/>
            <person name="Grandbois E."/>
            <person name="Grewal S."/>
            <person name="Gyaltsen K."/>
            <person name="Hafez N."/>
            <person name="Hagos B."/>
            <person name="Hall J."/>
            <person name="Henson C."/>
            <person name="Hollinger A."/>
            <person name="Honan T."/>
            <person name="Huard M.D."/>
            <person name="Hughes L."/>
            <person name="Hurhula B."/>
            <person name="Husby M.E."/>
            <person name="Kamat A."/>
            <person name="Kanga B."/>
            <person name="Kashin S."/>
            <person name="Khazanovich D."/>
            <person name="Kisner P."/>
            <person name="Lance K."/>
            <person name="Lara M."/>
            <person name="Lee W."/>
            <person name="Lennon N."/>
            <person name="Letendre F."/>
            <person name="LeVine R."/>
            <person name="Lipovsky A."/>
            <person name="Liu X."/>
            <person name="Liu J."/>
            <person name="Liu S."/>
            <person name="Lokyitsang T."/>
            <person name="Lokyitsang Y."/>
            <person name="Lubonja R."/>
            <person name="Lui A."/>
            <person name="MacDonald P."/>
            <person name="Magnisalis V."/>
            <person name="Maru K."/>
            <person name="Matthews C."/>
            <person name="McCusker W."/>
            <person name="McDonough S."/>
            <person name="Mehta T."/>
            <person name="Meldrim J."/>
            <person name="Meneus L."/>
            <person name="Mihai O."/>
            <person name="Mihalev A."/>
            <person name="Mihova T."/>
            <person name="Mittelman R."/>
            <person name="Mlenga V."/>
            <person name="Montmayeur A."/>
            <person name="Mulrain L."/>
            <person name="Navidi A."/>
            <person name="Naylor J."/>
            <person name="Negash T."/>
            <person name="Nguyen T."/>
            <person name="Nguyen N."/>
            <person name="Nicol R."/>
            <person name="Norbu C."/>
            <person name="Norbu N."/>
            <person name="Novod N."/>
            <person name="O'Neill B."/>
            <person name="Osman S."/>
            <person name="Markiewicz E."/>
            <person name="Oyono O.L."/>
            <person name="Patti C."/>
            <person name="Phunkhang P."/>
            <person name="Pierre F."/>
            <person name="Priest M."/>
            <person name="Raghuraman S."/>
            <person name="Rege F."/>
            <person name="Reyes R."/>
            <person name="Rise C."/>
            <person name="Rogov P."/>
            <person name="Ross K."/>
            <person name="Ryan E."/>
            <person name="Settipalli S."/>
            <person name="Shea T."/>
            <person name="Sherpa N."/>
            <person name="Shi L."/>
            <person name="Shih D."/>
            <person name="Sparrow T."/>
            <person name="Spaulding J."/>
            <person name="Stalker J."/>
            <person name="Stange-Thomann N."/>
            <person name="Stavropoulos S."/>
            <person name="Stone C."/>
            <person name="Strader C."/>
            <person name="Tesfaye S."/>
            <person name="Thomson T."/>
            <person name="Thoulutsang Y."/>
            <person name="Thoulutsang D."/>
            <person name="Topham K."/>
            <person name="Topping I."/>
            <person name="Tsamla T."/>
            <person name="Vassiliev H."/>
            <person name="Vo A."/>
            <person name="Wangchuk T."/>
            <person name="Wangdi T."/>
            <person name="Weiand M."/>
            <person name="Wilkinson J."/>
            <person name="Wilson A."/>
            <person name="Yadav S."/>
            <person name="Young G."/>
            <person name="Yu Q."/>
            <person name="Zembek L."/>
            <person name="Zhong D."/>
            <person name="Zimmer A."/>
            <person name="Zwirko Z."/>
            <person name="Jaffe D.B."/>
            <person name="Alvarez P."/>
            <person name="Brockman W."/>
            <person name="Butler J."/>
            <person name="Chin C."/>
            <person name="Gnerre S."/>
            <person name="MacCallum I."/>
            <person name="Graves J.A."/>
            <person name="Ponting C.P."/>
            <person name="Breen M."/>
            <person name="Samollow P.B."/>
            <person name="Lander E.S."/>
            <person name="Lindblad-Toh K."/>
        </authorList>
    </citation>
    <scope>NUCLEOTIDE SEQUENCE [LARGE SCALE GENOMIC DNA]</scope>
</reference>
<dbReference type="Bgee" id="ENSMODG00000004554">
    <property type="expression patterns" value="Expressed in testis and 21 other cell types or tissues"/>
</dbReference>
<dbReference type="GO" id="GO:0005794">
    <property type="term" value="C:Golgi apparatus"/>
    <property type="evidence" value="ECO:0007669"/>
    <property type="project" value="Ensembl"/>
</dbReference>
<dbReference type="eggNOG" id="ENOG502QRR8">
    <property type="taxonomic scope" value="Eukaryota"/>
</dbReference>
<dbReference type="GO" id="GO:0031965">
    <property type="term" value="C:nuclear membrane"/>
    <property type="evidence" value="ECO:0007669"/>
    <property type="project" value="Ensembl"/>
</dbReference>
<feature type="region of interest" description="Disordered" evidence="2">
    <location>
        <begin position="323"/>
        <end position="343"/>
    </location>
</feature>
<dbReference type="GO" id="GO:0010468">
    <property type="term" value="P:regulation of gene expression"/>
    <property type="evidence" value="ECO:0007669"/>
    <property type="project" value="Ensembl"/>
</dbReference>
<dbReference type="GO" id="GO:0000922">
    <property type="term" value="C:spindle pole"/>
    <property type="evidence" value="ECO:0000318"/>
    <property type="project" value="GO_Central"/>
</dbReference>
<feature type="coiled-coil region" evidence="1">
    <location>
        <begin position="907"/>
        <end position="948"/>
    </location>
</feature>
<evidence type="ECO:0000256" key="2">
    <source>
        <dbReference type="SAM" id="MobiDB-lite"/>
    </source>
</evidence>
<evidence type="ECO:0000313" key="4">
    <source>
        <dbReference type="Proteomes" id="UP000002280"/>
    </source>
</evidence>
<feature type="coiled-coil region" evidence="1">
    <location>
        <begin position="744"/>
        <end position="813"/>
    </location>
</feature>
<reference evidence="3" key="2">
    <citation type="submission" date="2025-08" db="UniProtKB">
        <authorList>
            <consortium name="Ensembl"/>
        </authorList>
    </citation>
    <scope>IDENTIFICATION</scope>
</reference>
<keyword evidence="4" id="KW-1185">Reference proteome</keyword>
<proteinExistence type="predicted"/>
<dbReference type="GO" id="GO:0120316">
    <property type="term" value="P:sperm flagellum assembly"/>
    <property type="evidence" value="ECO:0007669"/>
    <property type="project" value="Ensembl"/>
</dbReference>
<dbReference type="AlphaFoldDB" id="F6R5G9"/>
<reference evidence="3" key="3">
    <citation type="submission" date="2025-09" db="UniProtKB">
        <authorList>
            <consortium name="Ensembl"/>
        </authorList>
    </citation>
    <scope>IDENTIFICATION</scope>
</reference>
<evidence type="ECO:0000256" key="1">
    <source>
        <dbReference type="SAM" id="Coils"/>
    </source>
</evidence>
<dbReference type="Ensembl" id="ENSMODT00000005730.4">
    <property type="protein sequence ID" value="ENSMODP00000005611.4"/>
    <property type="gene ID" value="ENSMODG00000004554.4"/>
</dbReference>
<dbReference type="STRING" id="13616.ENSMODP00000005611"/>
<dbReference type="HOGENOM" id="CLU_010570_0_0_1"/>
<feature type="coiled-coil region" evidence="1">
    <location>
        <begin position="189"/>
        <end position="297"/>
    </location>
</feature>
<dbReference type="InterPro" id="IPR026652">
    <property type="entry name" value="CEP128"/>
</dbReference>
<dbReference type="FunCoup" id="F6R5G9">
    <property type="interactions" value="594"/>
</dbReference>
<protein>
    <submittedName>
        <fullName evidence="3">Centrosomal protein 128</fullName>
    </submittedName>
</protein>
<dbReference type="OMA" id="ITSTLQX"/>
<dbReference type="GeneTree" id="ENSGT00390000007020"/>
<dbReference type="GO" id="GO:0008104">
    <property type="term" value="P:intracellular protein localization"/>
    <property type="evidence" value="ECO:0007669"/>
    <property type="project" value="Ensembl"/>
</dbReference>
<name>F6R5G9_MONDO</name>
<dbReference type="GO" id="GO:0005813">
    <property type="term" value="C:centrosome"/>
    <property type="evidence" value="ECO:0007669"/>
    <property type="project" value="Ensembl"/>
</dbReference>
<dbReference type="GO" id="GO:0005814">
    <property type="term" value="C:centriole"/>
    <property type="evidence" value="ECO:0000318"/>
    <property type="project" value="GO_Central"/>
</dbReference>
<dbReference type="GO" id="GO:0120103">
    <property type="term" value="C:centriolar subdistal appendage"/>
    <property type="evidence" value="ECO:0007669"/>
    <property type="project" value="Ensembl"/>
</dbReference>
<dbReference type="PANTHER" id="PTHR46657">
    <property type="entry name" value="CENTROSOMAL PROTEIN OF 128 KDA"/>
    <property type="match status" value="1"/>
</dbReference>
<gene>
    <name evidence="3" type="primary">CEP128</name>
</gene>
<feature type="region of interest" description="Disordered" evidence="2">
    <location>
        <begin position="109"/>
        <end position="142"/>
    </location>
</feature>
<sequence>MAESSSESEYYLHSRLDWRKPHNRRDHAADVTAKIHTLTSTLQDTNRNLRQVDQMLGQYRDYSNEQTEAIENLRETLEQSIGQLRSQRLLRNSGVRSASLSSLYVSDLDGPSATDSHHQFWPSSPLRDSREPQGTRLQKSRSTCVRFLDQPDDLVQLHSLHQSVRDLSNEQARLGDDLNRELSRRNRSDAQTKKTLEELTVRLDESQRQDSVSERVEKRLQEIERVMQNERHLVEKRQEELGLMSLQLQEALRKQDANAGENGELMKTKLRQSENEKNQVEQELETSRRMLAQSECSRESLLLQMEDLRVQLSKYQAPKVSRQQISQLDEHGDQRRIRRASEKSEWEKQELEKQVSELKAKLNHNVMISEIQELKRCLEKKDKEKAQFEEQIEILSSDLERREKQQVRMLEQLAEIQKRYEECESERIEANSHVKELVQQAEDSTKEAERYLSEFQRSEALRQESEKKKEEIKTKAQESIRQWKLKYKALERDLEKQNENVLHLTEKNNQMLKEKDDLKVQLHLASCRNENLRQELNDVITKRADQEEELHSKERKLNDSKCRQKDLEQEIRTLKDSVHQLENELQRHIRLHGQITTAKDYLEEEVADIKMAREKEKEKLSKFEETIKNLSAAREELVNKVAEEERAKKEALKKLSDLKKMEGSSKEEMSTVIRQLKLERDVHQRELEDVRTELKNLTAKHERTIQEIKLQFKQEQCEIESHVRSLKTESLEDKNAVKIHRWQVEKMKVQCEKLAEELAQKEDENSKLKRKYHLVKQHLEDKEKQLHRDEECVKRMEEIKIQLKDQLLAMETEQESIFDMLGKEIDVACEIFSRDSLDKFKAISSTGDKHHDVRHDPHRWLAESKTKLQWLCEEAKEREDKEKKLKQQVLLYRHQLSDMTQRRETEHQTLFDQIERQEQLLEEIHRERRDLLTKNQRKEEEMEYLQLKLLFKLPSWEDENQTPLTNENEAQFEDKADRVCALERSTQMALEHLESVPEKLNLLEDIKDFGVSEPYLLHKRSLERKMNVSALTDQGEGLSPTWQARSRTLPHNSRLSQTGSYIKKVIPLELISTKEDATNVTMNGIRSQAKKEKLNSNKKKM</sequence>